<name>A0AAV4SYY1_CAEEX</name>
<comment type="caution">
    <text evidence="1">The sequence shown here is derived from an EMBL/GenBank/DDBJ whole genome shotgun (WGS) entry which is preliminary data.</text>
</comment>
<evidence type="ECO:0000313" key="2">
    <source>
        <dbReference type="Proteomes" id="UP001054945"/>
    </source>
</evidence>
<proteinExistence type="predicted"/>
<dbReference type="Proteomes" id="UP001054945">
    <property type="component" value="Unassembled WGS sequence"/>
</dbReference>
<gene>
    <name evidence="1" type="ORF">CEXT_35821</name>
</gene>
<reference evidence="1 2" key="1">
    <citation type="submission" date="2021-06" db="EMBL/GenBank/DDBJ databases">
        <title>Caerostris extrusa draft genome.</title>
        <authorList>
            <person name="Kono N."/>
            <person name="Arakawa K."/>
        </authorList>
    </citation>
    <scope>NUCLEOTIDE SEQUENCE [LARGE SCALE GENOMIC DNA]</scope>
</reference>
<dbReference type="EMBL" id="BPLR01010329">
    <property type="protein sequence ID" value="GIY38594.1"/>
    <property type="molecule type" value="Genomic_DNA"/>
</dbReference>
<protein>
    <submittedName>
        <fullName evidence="1">Uncharacterized protein</fullName>
    </submittedName>
</protein>
<dbReference type="AlphaFoldDB" id="A0AAV4SYY1"/>
<sequence length="77" mass="9021">MDVQKFPRRHLICSGRMILIKGRPRAKRPIKRTTGMWVEKSYRRILTIARKNGFAETNHSLGDISRVVRISFDLVLQ</sequence>
<accession>A0AAV4SYY1</accession>
<organism evidence="1 2">
    <name type="scientific">Caerostris extrusa</name>
    <name type="common">Bark spider</name>
    <name type="synonym">Caerostris bankana</name>
    <dbReference type="NCBI Taxonomy" id="172846"/>
    <lineage>
        <taxon>Eukaryota</taxon>
        <taxon>Metazoa</taxon>
        <taxon>Ecdysozoa</taxon>
        <taxon>Arthropoda</taxon>
        <taxon>Chelicerata</taxon>
        <taxon>Arachnida</taxon>
        <taxon>Araneae</taxon>
        <taxon>Araneomorphae</taxon>
        <taxon>Entelegynae</taxon>
        <taxon>Araneoidea</taxon>
        <taxon>Araneidae</taxon>
        <taxon>Caerostris</taxon>
    </lineage>
</organism>
<keyword evidence="2" id="KW-1185">Reference proteome</keyword>
<evidence type="ECO:0000313" key="1">
    <source>
        <dbReference type="EMBL" id="GIY38594.1"/>
    </source>
</evidence>